<keyword evidence="4" id="KW-0804">Transcription</keyword>
<evidence type="ECO:0000256" key="1">
    <source>
        <dbReference type="ARBA" id="ARBA00009437"/>
    </source>
</evidence>
<feature type="domain" description="HTH lysR-type" evidence="5">
    <location>
        <begin position="1"/>
        <end position="58"/>
    </location>
</feature>
<dbReference type="InterPro" id="IPR036390">
    <property type="entry name" value="WH_DNA-bd_sf"/>
</dbReference>
<protein>
    <submittedName>
        <fullName evidence="6">Aminoethylphosphonate catabolism LysR family transcriptional regulator</fullName>
    </submittedName>
</protein>
<dbReference type="RefSeq" id="WP_183396103.1">
    <property type="nucleotide sequence ID" value="NZ_JACIDR010000005.1"/>
</dbReference>
<dbReference type="InterPro" id="IPR036388">
    <property type="entry name" value="WH-like_DNA-bd_sf"/>
</dbReference>
<dbReference type="SUPFAM" id="SSF53850">
    <property type="entry name" value="Periplasmic binding protein-like II"/>
    <property type="match status" value="1"/>
</dbReference>
<dbReference type="InterPro" id="IPR005119">
    <property type="entry name" value="LysR_subst-bd"/>
</dbReference>
<proteinExistence type="inferred from homology"/>
<dbReference type="PANTHER" id="PTHR30126">
    <property type="entry name" value="HTH-TYPE TRANSCRIPTIONAL REGULATOR"/>
    <property type="match status" value="1"/>
</dbReference>
<evidence type="ECO:0000259" key="5">
    <source>
        <dbReference type="PROSITE" id="PS50931"/>
    </source>
</evidence>
<organism evidence="6 7">
    <name type="scientific">Hansschlegelia beijingensis</name>
    <dbReference type="NCBI Taxonomy" id="1133344"/>
    <lineage>
        <taxon>Bacteria</taxon>
        <taxon>Pseudomonadati</taxon>
        <taxon>Pseudomonadota</taxon>
        <taxon>Alphaproteobacteria</taxon>
        <taxon>Hyphomicrobiales</taxon>
        <taxon>Methylopilaceae</taxon>
        <taxon>Hansschlegelia</taxon>
    </lineage>
</organism>
<dbReference type="GO" id="GO:0000976">
    <property type="term" value="F:transcription cis-regulatory region binding"/>
    <property type="evidence" value="ECO:0007669"/>
    <property type="project" value="TreeGrafter"/>
</dbReference>
<reference evidence="6 7" key="1">
    <citation type="submission" date="2020-08" db="EMBL/GenBank/DDBJ databases">
        <title>Genomic Encyclopedia of Type Strains, Phase IV (KMG-IV): sequencing the most valuable type-strain genomes for metagenomic binning, comparative biology and taxonomic classification.</title>
        <authorList>
            <person name="Goeker M."/>
        </authorList>
    </citation>
    <scope>NUCLEOTIDE SEQUENCE [LARGE SCALE GENOMIC DNA]</scope>
    <source>
        <strain evidence="6 7">DSM 25481</strain>
    </source>
</reference>
<sequence>MRFTQLRSFHAVAAAESVTAASQQLNVSQPTLTTQVRALEEAYSVELFIRAGGRMRLTEAGRQLQQITRRLFAEEADARHFLTESRELKTGKLRVGAVGPFHVTEMLVAFHARYPQIEISVSVGNSVEVLESLLDFRSDVAVLAYVENDPRLWVRQYSEDPIVVFGRRDHPLMQEAGGLRIAQLDGQPMVYRERGSNTRRASEAALRTAGVTPQIVMEIGSREAVREAVASGVGLGFVSLAEYVGDERLTCRPIADASIFNHAHVACVRDRVQSRLIAAFMEVAAALSEAREGEAGR</sequence>
<dbReference type="Pfam" id="PF00126">
    <property type="entry name" value="HTH_1"/>
    <property type="match status" value="1"/>
</dbReference>
<dbReference type="AlphaFoldDB" id="A0A7W6GGD8"/>
<dbReference type="PROSITE" id="PS50931">
    <property type="entry name" value="HTH_LYSR"/>
    <property type="match status" value="1"/>
</dbReference>
<comment type="similarity">
    <text evidence="1">Belongs to the LysR transcriptional regulatory family.</text>
</comment>
<name>A0A7W6GGD8_9HYPH</name>
<accession>A0A7W6GGD8</accession>
<evidence type="ECO:0000313" key="6">
    <source>
        <dbReference type="EMBL" id="MBB3974255.1"/>
    </source>
</evidence>
<gene>
    <name evidence="6" type="ORF">GGR24_002936</name>
</gene>
<dbReference type="EMBL" id="JACIDR010000005">
    <property type="protein sequence ID" value="MBB3974255.1"/>
    <property type="molecule type" value="Genomic_DNA"/>
</dbReference>
<dbReference type="Gene3D" id="3.40.190.290">
    <property type="match status" value="1"/>
</dbReference>
<dbReference type="GO" id="GO:0003700">
    <property type="term" value="F:DNA-binding transcription factor activity"/>
    <property type="evidence" value="ECO:0007669"/>
    <property type="project" value="InterPro"/>
</dbReference>
<keyword evidence="7" id="KW-1185">Reference proteome</keyword>
<dbReference type="Gene3D" id="1.10.10.10">
    <property type="entry name" value="Winged helix-like DNA-binding domain superfamily/Winged helix DNA-binding domain"/>
    <property type="match status" value="1"/>
</dbReference>
<dbReference type="PRINTS" id="PR00039">
    <property type="entry name" value="HTHLYSR"/>
</dbReference>
<evidence type="ECO:0000256" key="2">
    <source>
        <dbReference type="ARBA" id="ARBA00023015"/>
    </source>
</evidence>
<dbReference type="PANTHER" id="PTHR30126:SF94">
    <property type="entry name" value="LYSR FAMILY TRANSCRIPTIONAL REGULATOR"/>
    <property type="match status" value="1"/>
</dbReference>
<dbReference type="Pfam" id="PF03466">
    <property type="entry name" value="LysR_substrate"/>
    <property type="match status" value="1"/>
</dbReference>
<dbReference type="CDD" id="cd05466">
    <property type="entry name" value="PBP2_LTTR_substrate"/>
    <property type="match status" value="1"/>
</dbReference>
<evidence type="ECO:0000313" key="7">
    <source>
        <dbReference type="Proteomes" id="UP000528964"/>
    </source>
</evidence>
<dbReference type="SUPFAM" id="SSF46785">
    <property type="entry name" value="Winged helix' DNA-binding domain"/>
    <property type="match status" value="1"/>
</dbReference>
<keyword evidence="3" id="KW-0238">DNA-binding</keyword>
<dbReference type="Proteomes" id="UP000528964">
    <property type="component" value="Unassembled WGS sequence"/>
</dbReference>
<evidence type="ECO:0000256" key="4">
    <source>
        <dbReference type="ARBA" id="ARBA00023163"/>
    </source>
</evidence>
<dbReference type="InterPro" id="IPR000847">
    <property type="entry name" value="LysR_HTH_N"/>
</dbReference>
<comment type="caution">
    <text evidence="6">The sequence shown here is derived from an EMBL/GenBank/DDBJ whole genome shotgun (WGS) entry which is preliminary data.</text>
</comment>
<evidence type="ECO:0000256" key="3">
    <source>
        <dbReference type="ARBA" id="ARBA00023125"/>
    </source>
</evidence>
<keyword evidence="2" id="KW-0805">Transcription regulation</keyword>